<dbReference type="AlphaFoldDB" id="A0A178LL13"/>
<accession>A0A178LL13</accession>
<protein>
    <submittedName>
        <fullName evidence="1">Uncharacterized protein</fullName>
    </submittedName>
</protein>
<organism evidence="1 2">
    <name type="scientific">Pseudomonas oryzihabitans</name>
    <dbReference type="NCBI Taxonomy" id="47885"/>
    <lineage>
        <taxon>Bacteria</taxon>
        <taxon>Pseudomonadati</taxon>
        <taxon>Pseudomonadota</taxon>
        <taxon>Gammaproteobacteria</taxon>
        <taxon>Pseudomonadales</taxon>
        <taxon>Pseudomonadaceae</taxon>
        <taxon>Pseudomonas</taxon>
    </lineage>
</organism>
<gene>
    <name evidence="1" type="ORF">A4V15_12130</name>
</gene>
<dbReference type="OrthoDB" id="9862503at2"/>
<proteinExistence type="predicted"/>
<evidence type="ECO:0000313" key="2">
    <source>
        <dbReference type="Proteomes" id="UP000078356"/>
    </source>
</evidence>
<comment type="caution">
    <text evidence="1">The sequence shown here is derived from an EMBL/GenBank/DDBJ whole genome shotgun (WGS) entry which is preliminary data.</text>
</comment>
<dbReference type="RefSeq" id="WP_064307011.1">
    <property type="nucleotide sequence ID" value="NZ_LWCR01000003.1"/>
</dbReference>
<evidence type="ECO:0000313" key="1">
    <source>
        <dbReference type="EMBL" id="OAN31800.1"/>
    </source>
</evidence>
<dbReference type="EMBL" id="LWCR01000003">
    <property type="protein sequence ID" value="OAN31800.1"/>
    <property type="molecule type" value="Genomic_DNA"/>
</dbReference>
<sequence>MNLYHCTFEMADYRVSAQVAGSSTVDAASRFVVSPFGKRLFRHIAPRASAAGSIIGFFDGSRYVMALPLWRTPARDQFGKPRCLVSAWSLTTQAVDDLCFDASAVARRSVCVS</sequence>
<name>A0A178LL13_9PSED</name>
<dbReference type="Proteomes" id="UP000078356">
    <property type="component" value="Unassembled WGS sequence"/>
</dbReference>
<reference evidence="1 2" key="1">
    <citation type="submission" date="2016-04" db="EMBL/GenBank/DDBJ databases">
        <title>Draft Genome Sequences of Staphylococcus capitis Strain H36, S. capitis Strain H65, S. cohnii Strain H62, S. hominis Strain H69, Mycobacterium iranicum Strain H39, Plantibacter sp. Strain H53, Pseudomonas oryzihabitans Strain H72, and Microbacterium sp. Strain H83, isolated from residential settings.</title>
        <authorList>
            <person name="Lymperopoulou D."/>
            <person name="Adams R.I."/>
            <person name="Lindow S."/>
            <person name="Coil D.A."/>
            <person name="Jospin G."/>
            <person name="Eisen J.A."/>
        </authorList>
    </citation>
    <scope>NUCLEOTIDE SEQUENCE [LARGE SCALE GENOMIC DNA]</scope>
    <source>
        <strain evidence="1 2">H72</strain>
    </source>
</reference>